<dbReference type="AlphaFoldDB" id="A0AAV7QML7"/>
<evidence type="ECO:0000313" key="3">
    <source>
        <dbReference type="Proteomes" id="UP001066276"/>
    </source>
</evidence>
<proteinExistence type="predicted"/>
<feature type="region of interest" description="Disordered" evidence="1">
    <location>
        <begin position="1"/>
        <end position="31"/>
    </location>
</feature>
<evidence type="ECO:0000313" key="2">
    <source>
        <dbReference type="EMBL" id="KAJ1140612.1"/>
    </source>
</evidence>
<comment type="caution">
    <text evidence="2">The sequence shown here is derived from an EMBL/GenBank/DDBJ whole genome shotgun (WGS) entry which is preliminary data.</text>
</comment>
<protein>
    <submittedName>
        <fullName evidence="2">Uncharacterized protein</fullName>
    </submittedName>
</protein>
<feature type="compositionally biased region" description="Low complexity" evidence="1">
    <location>
        <begin position="1"/>
        <end position="10"/>
    </location>
</feature>
<organism evidence="2 3">
    <name type="scientific">Pleurodeles waltl</name>
    <name type="common">Iberian ribbed newt</name>
    <dbReference type="NCBI Taxonomy" id="8319"/>
    <lineage>
        <taxon>Eukaryota</taxon>
        <taxon>Metazoa</taxon>
        <taxon>Chordata</taxon>
        <taxon>Craniata</taxon>
        <taxon>Vertebrata</taxon>
        <taxon>Euteleostomi</taxon>
        <taxon>Amphibia</taxon>
        <taxon>Batrachia</taxon>
        <taxon>Caudata</taxon>
        <taxon>Salamandroidea</taxon>
        <taxon>Salamandridae</taxon>
        <taxon>Pleurodelinae</taxon>
        <taxon>Pleurodeles</taxon>
    </lineage>
</organism>
<feature type="compositionally biased region" description="Pro residues" evidence="1">
    <location>
        <begin position="11"/>
        <end position="22"/>
    </location>
</feature>
<sequence length="94" mass="9666">MAARSRCSSPPLAPSAPPPPPSMASEFPSMSGRLSVGSSISTIGWGLGGFGLTMVVCVPELQQAVVMGMYRLSYQSGIQPRRRVGVAARAGSAT</sequence>
<gene>
    <name evidence="2" type="ORF">NDU88_006961</name>
</gene>
<evidence type="ECO:0000256" key="1">
    <source>
        <dbReference type="SAM" id="MobiDB-lite"/>
    </source>
</evidence>
<dbReference type="EMBL" id="JANPWB010000010">
    <property type="protein sequence ID" value="KAJ1140612.1"/>
    <property type="molecule type" value="Genomic_DNA"/>
</dbReference>
<keyword evidence="3" id="KW-1185">Reference proteome</keyword>
<reference evidence="2" key="1">
    <citation type="journal article" date="2022" name="bioRxiv">
        <title>Sequencing and chromosome-scale assembly of the giantPleurodeles waltlgenome.</title>
        <authorList>
            <person name="Brown T."/>
            <person name="Elewa A."/>
            <person name="Iarovenko S."/>
            <person name="Subramanian E."/>
            <person name="Araus A.J."/>
            <person name="Petzold A."/>
            <person name="Susuki M."/>
            <person name="Suzuki K.-i.T."/>
            <person name="Hayashi T."/>
            <person name="Toyoda A."/>
            <person name="Oliveira C."/>
            <person name="Osipova E."/>
            <person name="Leigh N.D."/>
            <person name="Simon A."/>
            <person name="Yun M.H."/>
        </authorList>
    </citation>
    <scope>NUCLEOTIDE SEQUENCE</scope>
    <source>
        <strain evidence="2">20211129_DDA</strain>
        <tissue evidence="2">Liver</tissue>
    </source>
</reference>
<name>A0AAV7QML7_PLEWA</name>
<dbReference type="Proteomes" id="UP001066276">
    <property type="component" value="Chromosome 6"/>
</dbReference>
<accession>A0AAV7QML7</accession>